<keyword evidence="2" id="KW-1185">Reference proteome</keyword>
<evidence type="ECO:0000313" key="2">
    <source>
        <dbReference type="Proteomes" id="UP000691718"/>
    </source>
</evidence>
<dbReference type="EMBL" id="CAJQZP010000220">
    <property type="protein sequence ID" value="CAG4948822.1"/>
    <property type="molecule type" value="Genomic_DNA"/>
</dbReference>
<gene>
    <name evidence="1" type="ORF">PAPOLLO_LOCUS3862</name>
</gene>
<evidence type="ECO:0000313" key="1">
    <source>
        <dbReference type="EMBL" id="CAG4948822.1"/>
    </source>
</evidence>
<comment type="caution">
    <text evidence="1">The sequence shown here is derived from an EMBL/GenBank/DDBJ whole genome shotgun (WGS) entry which is preliminary data.</text>
</comment>
<reference evidence="1" key="1">
    <citation type="submission" date="2021-04" db="EMBL/GenBank/DDBJ databases">
        <authorList>
            <person name="Tunstrom K."/>
        </authorList>
    </citation>
    <scope>NUCLEOTIDE SEQUENCE</scope>
</reference>
<protein>
    <submittedName>
        <fullName evidence="1">(apollo) hypothetical protein</fullName>
    </submittedName>
</protein>
<sequence>MGTDHIYVNYGFESSEELKRETNLNSHCTANEHNNIFQIINITNKDTIKRKAIDAHKTDSVTLPTLDIDVNAANSETVEDLFFNSGNDIENDENVCANIDHSKESRDQNISESKLFDFDYKFKGPIYNSFRDVPVKKSWTRRSLREEDFKECL</sequence>
<proteinExistence type="predicted"/>
<accession>A0A8S3WAE6</accession>
<name>A0A8S3WAE6_PARAO</name>
<dbReference type="Proteomes" id="UP000691718">
    <property type="component" value="Unassembled WGS sequence"/>
</dbReference>
<organism evidence="1 2">
    <name type="scientific">Parnassius apollo</name>
    <name type="common">Apollo butterfly</name>
    <name type="synonym">Papilio apollo</name>
    <dbReference type="NCBI Taxonomy" id="110799"/>
    <lineage>
        <taxon>Eukaryota</taxon>
        <taxon>Metazoa</taxon>
        <taxon>Ecdysozoa</taxon>
        <taxon>Arthropoda</taxon>
        <taxon>Hexapoda</taxon>
        <taxon>Insecta</taxon>
        <taxon>Pterygota</taxon>
        <taxon>Neoptera</taxon>
        <taxon>Endopterygota</taxon>
        <taxon>Lepidoptera</taxon>
        <taxon>Glossata</taxon>
        <taxon>Ditrysia</taxon>
        <taxon>Papilionoidea</taxon>
        <taxon>Papilionidae</taxon>
        <taxon>Parnassiinae</taxon>
        <taxon>Parnassini</taxon>
        <taxon>Parnassius</taxon>
        <taxon>Parnassius</taxon>
    </lineage>
</organism>
<dbReference type="AlphaFoldDB" id="A0A8S3WAE6"/>